<proteinExistence type="predicted"/>
<name>A0A3N0XQJ9_ANAGA</name>
<gene>
    <name evidence="2" type="ORF">DPX16_14666</name>
</gene>
<keyword evidence="3" id="KW-1185">Reference proteome</keyword>
<reference evidence="2 3" key="1">
    <citation type="submission" date="2018-10" db="EMBL/GenBank/DDBJ databases">
        <title>Genome assembly for a Yunnan-Guizhou Plateau 3E fish, Anabarilius grahami (Regan), and its evolutionary and genetic applications.</title>
        <authorList>
            <person name="Jiang W."/>
        </authorList>
    </citation>
    <scope>NUCLEOTIDE SEQUENCE [LARGE SCALE GENOMIC DNA]</scope>
    <source>
        <strain evidence="2">AG-KIZ</strain>
        <tissue evidence="2">Muscle</tissue>
    </source>
</reference>
<feature type="compositionally biased region" description="Polar residues" evidence="1">
    <location>
        <begin position="34"/>
        <end position="45"/>
    </location>
</feature>
<accession>A0A3N0XQJ9</accession>
<dbReference type="EMBL" id="RJVU01067364">
    <property type="protein sequence ID" value="ROI83724.1"/>
    <property type="molecule type" value="Genomic_DNA"/>
</dbReference>
<dbReference type="AlphaFoldDB" id="A0A3N0XQJ9"/>
<feature type="region of interest" description="Disordered" evidence="1">
    <location>
        <begin position="17"/>
        <end position="52"/>
    </location>
</feature>
<dbReference type="Proteomes" id="UP000281406">
    <property type="component" value="Unassembled WGS sequence"/>
</dbReference>
<evidence type="ECO:0000256" key="1">
    <source>
        <dbReference type="SAM" id="MobiDB-lite"/>
    </source>
</evidence>
<evidence type="ECO:0000313" key="3">
    <source>
        <dbReference type="Proteomes" id="UP000281406"/>
    </source>
</evidence>
<organism evidence="2 3">
    <name type="scientific">Anabarilius grahami</name>
    <name type="common">Kanglang fish</name>
    <name type="synonym">Barilius grahami</name>
    <dbReference type="NCBI Taxonomy" id="495550"/>
    <lineage>
        <taxon>Eukaryota</taxon>
        <taxon>Metazoa</taxon>
        <taxon>Chordata</taxon>
        <taxon>Craniata</taxon>
        <taxon>Vertebrata</taxon>
        <taxon>Euteleostomi</taxon>
        <taxon>Actinopterygii</taxon>
        <taxon>Neopterygii</taxon>
        <taxon>Teleostei</taxon>
        <taxon>Ostariophysi</taxon>
        <taxon>Cypriniformes</taxon>
        <taxon>Xenocyprididae</taxon>
        <taxon>Xenocypridinae</taxon>
        <taxon>Xenocypridinae incertae sedis</taxon>
        <taxon>Anabarilius</taxon>
    </lineage>
</organism>
<evidence type="ECO:0000313" key="2">
    <source>
        <dbReference type="EMBL" id="ROI83724.1"/>
    </source>
</evidence>
<dbReference type="OrthoDB" id="413723at2759"/>
<protein>
    <submittedName>
        <fullName evidence="2">Uncharacterized protein</fullName>
    </submittedName>
</protein>
<comment type="caution">
    <text evidence="2">The sequence shown here is derived from an EMBL/GenBank/DDBJ whole genome shotgun (WGS) entry which is preliminary data.</text>
</comment>
<sequence>MRVACMKRAASLGYLNSNGDEDDSFQGSGGVKTLRNSRPLSSSTVELYKSTD</sequence>